<evidence type="ECO:0000259" key="2">
    <source>
        <dbReference type="Pfam" id="PF12850"/>
    </source>
</evidence>
<dbReference type="PANTHER" id="PTHR42850">
    <property type="entry name" value="METALLOPHOSPHOESTERASE"/>
    <property type="match status" value="1"/>
</dbReference>
<comment type="caution">
    <text evidence="3">The sequence shown here is derived from an EMBL/GenBank/DDBJ whole genome shotgun (WGS) entry which is preliminary data.</text>
</comment>
<sequence length="246" mass="26294">MTLAVVSDIHGNLPALDAVIDDIASSGADLVVNLGDSLSGPLWPSETADLLMALGWPTLAGNHERQMLTAGTGDPATSDGFALSRLRPDQKAWLAGLPGHIALASDLLLCHGTPDSDTAYWLHRGRPGAMRKATVEEVAAFATSHRLALCGHTHVPRTVTLQNGRIVANPGSIGLPAYDDDGNDPDIAEAGGPRARYLIAHRHAQGSWSIESRSVPYDFERAARQAERNGRLSWAYVLRTGRIWTA</sequence>
<dbReference type="InterPro" id="IPR024654">
    <property type="entry name" value="Calcineurin-like_PHP_lpxH"/>
</dbReference>
<dbReference type="EMBL" id="JAENHM010000003">
    <property type="protein sequence ID" value="MBK1835948.1"/>
    <property type="molecule type" value="Genomic_DNA"/>
</dbReference>
<dbReference type="InterPro" id="IPR029052">
    <property type="entry name" value="Metallo-depent_PP-like"/>
</dbReference>
<name>A0ABS1EXW2_9PROT</name>
<dbReference type="SUPFAM" id="SSF56300">
    <property type="entry name" value="Metallo-dependent phosphatases"/>
    <property type="match status" value="1"/>
</dbReference>
<keyword evidence="4" id="KW-1185">Reference proteome</keyword>
<dbReference type="InterPro" id="IPR011152">
    <property type="entry name" value="Pesterase_MJ0912"/>
</dbReference>
<evidence type="ECO:0000313" key="4">
    <source>
        <dbReference type="Proteomes" id="UP000652760"/>
    </source>
</evidence>
<dbReference type="CDD" id="cd00838">
    <property type="entry name" value="MPP_superfamily"/>
    <property type="match status" value="1"/>
</dbReference>
<evidence type="ECO:0000313" key="3">
    <source>
        <dbReference type="EMBL" id="MBK1835948.1"/>
    </source>
</evidence>
<dbReference type="Proteomes" id="UP000652760">
    <property type="component" value="Unassembled WGS sequence"/>
</dbReference>
<accession>A0ABS1EXW2</accession>
<dbReference type="Gene3D" id="3.60.21.10">
    <property type="match status" value="1"/>
</dbReference>
<reference evidence="4" key="1">
    <citation type="submission" date="2021-01" db="EMBL/GenBank/DDBJ databases">
        <title>Genome public.</title>
        <authorList>
            <person name="Liu C."/>
            <person name="Sun Q."/>
        </authorList>
    </citation>
    <scope>NUCLEOTIDE SEQUENCE [LARGE SCALE GENOMIC DNA]</scope>
    <source>
        <strain evidence="4">YIM B02556</strain>
    </source>
</reference>
<protein>
    <submittedName>
        <fullName evidence="3">Metallophosphoesterase family protein</fullName>
    </submittedName>
</protein>
<dbReference type="InterPro" id="IPR050126">
    <property type="entry name" value="Ap4A_hydrolase"/>
</dbReference>
<proteinExistence type="inferred from homology"/>
<feature type="domain" description="Calcineurin-like phosphoesterase" evidence="2">
    <location>
        <begin position="1"/>
        <end position="177"/>
    </location>
</feature>
<evidence type="ECO:0000256" key="1">
    <source>
        <dbReference type="ARBA" id="ARBA00008950"/>
    </source>
</evidence>
<gene>
    <name evidence="3" type="ORF">JHL17_00850</name>
</gene>
<dbReference type="PIRSF" id="PIRSF000883">
    <property type="entry name" value="Pesterase_MJ0912"/>
    <property type="match status" value="1"/>
</dbReference>
<comment type="similarity">
    <text evidence="1">Belongs to the metallophosphoesterase superfamily. YfcE family.</text>
</comment>
<dbReference type="Pfam" id="PF12850">
    <property type="entry name" value="Metallophos_2"/>
    <property type="match status" value="1"/>
</dbReference>
<organism evidence="3 4">
    <name type="scientific">Azospirillum endophyticum</name>
    <dbReference type="NCBI Taxonomy" id="2800326"/>
    <lineage>
        <taxon>Bacteria</taxon>
        <taxon>Pseudomonadati</taxon>
        <taxon>Pseudomonadota</taxon>
        <taxon>Alphaproteobacteria</taxon>
        <taxon>Rhodospirillales</taxon>
        <taxon>Azospirillaceae</taxon>
        <taxon>Azospirillum</taxon>
    </lineage>
</organism>
<dbReference type="PANTHER" id="PTHR42850:SF2">
    <property type="entry name" value="BLL5683 PROTEIN"/>
    <property type="match status" value="1"/>
</dbReference>